<dbReference type="Pfam" id="PF07722">
    <property type="entry name" value="Peptidase_C26"/>
    <property type="match status" value="1"/>
</dbReference>
<dbReference type="SUPFAM" id="SSF52317">
    <property type="entry name" value="Class I glutamine amidotransferase-like"/>
    <property type="match status" value="1"/>
</dbReference>
<dbReference type="AlphaFoldDB" id="A0A1Y6BEX2"/>
<evidence type="ECO:0000313" key="2">
    <source>
        <dbReference type="Proteomes" id="UP000192920"/>
    </source>
</evidence>
<dbReference type="Proteomes" id="UP000192920">
    <property type="component" value="Unassembled WGS sequence"/>
</dbReference>
<dbReference type="Gene3D" id="3.40.50.880">
    <property type="match status" value="1"/>
</dbReference>
<dbReference type="EMBL" id="FXAG01000004">
    <property type="protein sequence ID" value="SMF06110.1"/>
    <property type="molecule type" value="Genomic_DNA"/>
</dbReference>
<dbReference type="PANTHER" id="PTHR43235">
    <property type="entry name" value="GLUTAMINE AMIDOTRANSFERASE PB2B2.05-RELATED"/>
    <property type="match status" value="1"/>
</dbReference>
<dbReference type="GO" id="GO:0016740">
    <property type="term" value="F:transferase activity"/>
    <property type="evidence" value="ECO:0007669"/>
    <property type="project" value="UniProtKB-KW"/>
</dbReference>
<dbReference type="GO" id="GO:0033969">
    <property type="term" value="F:gamma-glutamyl-gamma-aminobutyrate hydrolase activity"/>
    <property type="evidence" value="ECO:0007669"/>
    <property type="project" value="TreeGrafter"/>
</dbReference>
<sequence>MEKRPLKIGLSARLMHTPPKELGFRNKTLQYIEQSIAHWVMAHGALAFMVPTLETGGEVQRSSLSIKSVVHELDALMLQGGADVCPLSYGEEALRPEWSGDRIRDLYEIELFWEFVFQRKPVLGICRGAQLINVAMGGTLYQDILTQRPDAHPHVDADLYDKYFHRIEILPESHLAQLYPEYAAAHVNSIHHQAVKDLGNDLAIEAVSAQDRIVEAIRWKGEGFVAGFQWHPEFHGSNRNLLDSAPALLDFLFAAEQQRDSR</sequence>
<proteinExistence type="predicted"/>
<evidence type="ECO:0000313" key="1">
    <source>
        <dbReference type="EMBL" id="SMF06110.1"/>
    </source>
</evidence>
<dbReference type="PROSITE" id="PS51273">
    <property type="entry name" value="GATASE_TYPE_1"/>
    <property type="match status" value="1"/>
</dbReference>
<dbReference type="InterPro" id="IPR011697">
    <property type="entry name" value="Peptidase_C26"/>
</dbReference>
<dbReference type="PANTHER" id="PTHR43235:SF1">
    <property type="entry name" value="GLUTAMINE AMIDOTRANSFERASE PB2B2.05-RELATED"/>
    <property type="match status" value="1"/>
</dbReference>
<dbReference type="GO" id="GO:0006598">
    <property type="term" value="P:polyamine catabolic process"/>
    <property type="evidence" value="ECO:0007669"/>
    <property type="project" value="TreeGrafter"/>
</dbReference>
<accession>A0A1Y6BEX2</accession>
<reference evidence="2" key="1">
    <citation type="submission" date="2017-04" db="EMBL/GenBank/DDBJ databases">
        <authorList>
            <person name="Varghese N."/>
            <person name="Submissions S."/>
        </authorList>
    </citation>
    <scope>NUCLEOTIDE SEQUENCE [LARGE SCALE GENOMIC DNA]</scope>
    <source>
        <strain evidence="2">DSM 22618</strain>
    </source>
</reference>
<dbReference type="STRING" id="1123014.SAMN02745746_00989"/>
<keyword evidence="1" id="KW-0315">Glutamine amidotransferase</keyword>
<keyword evidence="1" id="KW-0808">Transferase</keyword>
<gene>
    <name evidence="1" type="ORF">SAMN02745746_00989</name>
</gene>
<dbReference type="CDD" id="cd01745">
    <property type="entry name" value="GATase1_2"/>
    <property type="match status" value="1"/>
</dbReference>
<dbReference type="RefSeq" id="WP_085275323.1">
    <property type="nucleotide sequence ID" value="NZ_FXAG01000004.1"/>
</dbReference>
<dbReference type="InterPro" id="IPR044668">
    <property type="entry name" value="PuuD-like"/>
</dbReference>
<organism evidence="1 2">
    <name type="scientific">Pseudogulbenkiania subflava DSM 22618</name>
    <dbReference type="NCBI Taxonomy" id="1123014"/>
    <lineage>
        <taxon>Bacteria</taxon>
        <taxon>Pseudomonadati</taxon>
        <taxon>Pseudomonadota</taxon>
        <taxon>Betaproteobacteria</taxon>
        <taxon>Neisseriales</taxon>
        <taxon>Chromobacteriaceae</taxon>
        <taxon>Pseudogulbenkiania</taxon>
    </lineage>
</organism>
<keyword evidence="2" id="KW-1185">Reference proteome</keyword>
<dbReference type="InterPro" id="IPR029062">
    <property type="entry name" value="Class_I_gatase-like"/>
</dbReference>
<dbReference type="GO" id="GO:0005829">
    <property type="term" value="C:cytosol"/>
    <property type="evidence" value="ECO:0007669"/>
    <property type="project" value="TreeGrafter"/>
</dbReference>
<name>A0A1Y6BEX2_9NEIS</name>
<protein>
    <submittedName>
        <fullName evidence="1">Putative glutamine amidotransferase</fullName>
    </submittedName>
</protein>